<dbReference type="SUPFAM" id="SSF52833">
    <property type="entry name" value="Thioredoxin-like"/>
    <property type="match status" value="1"/>
</dbReference>
<dbReference type="OrthoDB" id="509852at2"/>
<dbReference type="CDD" id="cd03042">
    <property type="entry name" value="GST_N_Zeta"/>
    <property type="match status" value="1"/>
</dbReference>
<dbReference type="Gene3D" id="3.40.30.10">
    <property type="entry name" value="Glutaredoxin"/>
    <property type="match status" value="1"/>
</dbReference>
<dbReference type="InterPro" id="IPR005955">
    <property type="entry name" value="GST_Zeta"/>
</dbReference>
<dbReference type="PROSITE" id="PS50404">
    <property type="entry name" value="GST_NTER"/>
    <property type="match status" value="1"/>
</dbReference>
<dbReference type="InterPro" id="IPR040079">
    <property type="entry name" value="Glutathione_S-Trfase"/>
</dbReference>
<dbReference type="GO" id="GO:0016034">
    <property type="term" value="F:maleylacetoacetate isomerase activity"/>
    <property type="evidence" value="ECO:0007669"/>
    <property type="project" value="UniProtKB-EC"/>
</dbReference>
<dbReference type="Gene3D" id="1.20.1050.10">
    <property type="match status" value="1"/>
</dbReference>
<dbReference type="InterPro" id="IPR034333">
    <property type="entry name" value="GST_Zeta_N"/>
</dbReference>
<organism evidence="4 5">
    <name type="scientific">Aliikangiella marina</name>
    <dbReference type="NCBI Taxonomy" id="1712262"/>
    <lineage>
        <taxon>Bacteria</taxon>
        <taxon>Pseudomonadati</taxon>
        <taxon>Pseudomonadota</taxon>
        <taxon>Gammaproteobacteria</taxon>
        <taxon>Oceanospirillales</taxon>
        <taxon>Pleioneaceae</taxon>
        <taxon>Aliikangiella</taxon>
    </lineage>
</organism>
<accession>A0A545T2U9</accession>
<dbReference type="InterPro" id="IPR036282">
    <property type="entry name" value="Glutathione-S-Trfase_C_sf"/>
</dbReference>
<dbReference type="GO" id="GO:0006559">
    <property type="term" value="P:L-phenylalanine catabolic process"/>
    <property type="evidence" value="ECO:0007669"/>
    <property type="project" value="TreeGrafter"/>
</dbReference>
<evidence type="ECO:0000256" key="1">
    <source>
        <dbReference type="ARBA" id="ARBA00010007"/>
    </source>
</evidence>
<evidence type="ECO:0000313" key="5">
    <source>
        <dbReference type="Proteomes" id="UP000317839"/>
    </source>
</evidence>
<dbReference type="InterPro" id="IPR036249">
    <property type="entry name" value="Thioredoxin-like_sf"/>
</dbReference>
<dbReference type="EMBL" id="VIKR01000006">
    <property type="protein sequence ID" value="TQV71528.1"/>
    <property type="molecule type" value="Genomic_DNA"/>
</dbReference>
<dbReference type="GO" id="GO:0005737">
    <property type="term" value="C:cytoplasm"/>
    <property type="evidence" value="ECO:0007669"/>
    <property type="project" value="InterPro"/>
</dbReference>
<dbReference type="InterPro" id="IPR010987">
    <property type="entry name" value="Glutathione-S-Trfase_C-like"/>
</dbReference>
<dbReference type="PANTHER" id="PTHR42673:SF21">
    <property type="entry name" value="GLUTATHIONE S-TRANSFERASE YFCF"/>
    <property type="match status" value="1"/>
</dbReference>
<dbReference type="PROSITE" id="PS50405">
    <property type="entry name" value="GST_CTER"/>
    <property type="match status" value="1"/>
</dbReference>
<dbReference type="Pfam" id="PF13417">
    <property type="entry name" value="GST_N_3"/>
    <property type="match status" value="1"/>
</dbReference>
<dbReference type="SFLD" id="SFLDG00358">
    <property type="entry name" value="Main_(cytGST)"/>
    <property type="match status" value="1"/>
</dbReference>
<dbReference type="RefSeq" id="WP_142943927.1">
    <property type="nucleotide sequence ID" value="NZ_VIKR01000006.1"/>
</dbReference>
<keyword evidence="5" id="KW-1185">Reference proteome</keyword>
<dbReference type="InterPro" id="IPR004045">
    <property type="entry name" value="Glutathione_S-Trfase_N"/>
</dbReference>
<evidence type="ECO:0000313" key="4">
    <source>
        <dbReference type="EMBL" id="TQV71528.1"/>
    </source>
</evidence>
<comment type="caution">
    <text evidence="4">The sequence shown here is derived from an EMBL/GenBank/DDBJ whole genome shotgun (WGS) entry which is preliminary data.</text>
</comment>
<reference evidence="4 5" key="1">
    <citation type="submission" date="2019-06" db="EMBL/GenBank/DDBJ databases">
        <title>Draft genome of Aliikangiella marina GYP-15.</title>
        <authorList>
            <person name="Wang G."/>
        </authorList>
    </citation>
    <scope>NUCLEOTIDE SEQUENCE [LARGE SCALE GENOMIC DNA]</scope>
    <source>
        <strain evidence="4 5">GYP-15</strain>
    </source>
</reference>
<dbReference type="SFLD" id="SFLDS00019">
    <property type="entry name" value="Glutathione_Transferase_(cytos"/>
    <property type="match status" value="1"/>
</dbReference>
<feature type="domain" description="GST N-terminal" evidence="2">
    <location>
        <begin position="1"/>
        <end position="83"/>
    </location>
</feature>
<dbReference type="CDD" id="cd03191">
    <property type="entry name" value="GST_C_Zeta"/>
    <property type="match status" value="1"/>
</dbReference>
<evidence type="ECO:0000259" key="2">
    <source>
        <dbReference type="PROSITE" id="PS50404"/>
    </source>
</evidence>
<dbReference type="PANTHER" id="PTHR42673">
    <property type="entry name" value="MALEYLACETOACETATE ISOMERASE"/>
    <property type="match status" value="1"/>
</dbReference>
<dbReference type="FunFam" id="3.40.30.10:FF:000293">
    <property type="entry name" value="Maleylacetoacetate isomerase MaiA"/>
    <property type="match status" value="1"/>
</dbReference>
<dbReference type="AlphaFoldDB" id="A0A545T2U9"/>
<proteinExistence type="inferred from homology"/>
<dbReference type="Proteomes" id="UP000317839">
    <property type="component" value="Unassembled WGS sequence"/>
</dbReference>
<keyword evidence="4" id="KW-0413">Isomerase</keyword>
<gene>
    <name evidence="4" type="primary">maiA</name>
    <name evidence="4" type="ORF">FLL45_20475</name>
</gene>
<dbReference type="GO" id="GO:0006749">
    <property type="term" value="P:glutathione metabolic process"/>
    <property type="evidence" value="ECO:0007669"/>
    <property type="project" value="TreeGrafter"/>
</dbReference>
<dbReference type="GO" id="GO:0004364">
    <property type="term" value="F:glutathione transferase activity"/>
    <property type="evidence" value="ECO:0007669"/>
    <property type="project" value="TreeGrafter"/>
</dbReference>
<dbReference type="NCBIfam" id="TIGR01262">
    <property type="entry name" value="maiA"/>
    <property type="match status" value="1"/>
</dbReference>
<dbReference type="SUPFAM" id="SSF47616">
    <property type="entry name" value="GST C-terminal domain-like"/>
    <property type="match status" value="1"/>
</dbReference>
<feature type="domain" description="GST C-terminal" evidence="3">
    <location>
        <begin position="88"/>
        <end position="216"/>
    </location>
</feature>
<comment type="similarity">
    <text evidence="1">Belongs to the GST superfamily. Zeta family.</text>
</comment>
<protein>
    <submittedName>
        <fullName evidence="4">Maleylacetoacetate isomerase</fullName>
        <ecNumber evidence="4">5.2.1.2</ecNumber>
    </submittedName>
</protein>
<name>A0A545T2U9_9GAMM</name>
<evidence type="ECO:0000259" key="3">
    <source>
        <dbReference type="PROSITE" id="PS50405"/>
    </source>
</evidence>
<dbReference type="InterPro" id="IPR034330">
    <property type="entry name" value="GST_Zeta_C"/>
</dbReference>
<sequence>MLKLHGYWRSTAAYRVRIGLNLKQASYTQIPVHLVKDGGEQHKPEFRELNPQGLVPTLIDDGLVISQSIAILEYIDEKYPKPKLLPESIAERAITRQLCQVIACDTHPLNNLRVLQYLSNEMDITDEAKNLWYHHWLRLGFQAYEGLLALHEIDGPYSMGEELSLADACLIPQIYNAHRFNFPMEEFPRLLAINENCLKLERFQNAVPENQPDAGE</sequence>
<dbReference type="EC" id="5.2.1.2" evidence="4"/>